<feature type="region of interest" description="Disordered" evidence="1">
    <location>
        <begin position="1"/>
        <end position="39"/>
    </location>
</feature>
<keyword evidence="3" id="KW-1185">Reference proteome</keyword>
<evidence type="ECO:0000313" key="2">
    <source>
        <dbReference type="EMBL" id="KAF5680768.1"/>
    </source>
</evidence>
<dbReference type="AlphaFoldDB" id="A0A8H5U1F0"/>
<name>A0A8H5U1F0_FUSHE</name>
<dbReference type="EMBL" id="JAAGWQ010000003">
    <property type="protein sequence ID" value="KAF5680768.1"/>
    <property type="molecule type" value="Genomic_DNA"/>
</dbReference>
<reference evidence="2 3" key="1">
    <citation type="submission" date="2020-05" db="EMBL/GenBank/DDBJ databases">
        <title>Identification and distribution of gene clusters putatively required for synthesis of sphingolipid metabolism inhibitors in phylogenetically diverse species of the filamentous fungus Fusarium.</title>
        <authorList>
            <person name="Kim H.-S."/>
            <person name="Busman M."/>
            <person name="Brown D.W."/>
            <person name="Divon H."/>
            <person name="Uhlig S."/>
            <person name="Proctor R.H."/>
        </authorList>
    </citation>
    <scope>NUCLEOTIDE SEQUENCE [LARGE SCALE GENOMIC DNA]</scope>
    <source>
        <strain evidence="2 3">NRRL 20693</strain>
    </source>
</reference>
<protein>
    <submittedName>
        <fullName evidence="2">Uncharacterized protein</fullName>
    </submittedName>
</protein>
<feature type="compositionally biased region" description="Low complexity" evidence="1">
    <location>
        <begin position="16"/>
        <end position="33"/>
    </location>
</feature>
<proteinExistence type="predicted"/>
<dbReference type="OrthoDB" id="5042350at2759"/>
<evidence type="ECO:0000256" key="1">
    <source>
        <dbReference type="SAM" id="MobiDB-lite"/>
    </source>
</evidence>
<evidence type="ECO:0000313" key="3">
    <source>
        <dbReference type="Proteomes" id="UP000567885"/>
    </source>
</evidence>
<sequence length="344" mass="39443">MAPPTIPQRPSKREASPSPARFPAAAGPSSSEPSDSEKVNGWACVVNKNWDPKKNNALPKGLVPSLKVNQGEEDGYLLKSFRRVKKVSSLFLSSFRKLVVLDRDKWLLRSPKTFFRGRFPPEIGRNSELEKLRSLAIKIQWLPEGETKWKQYYLERQRLWEDISPTEPTLVTYANAPSWVYATPPAKVYFLRYDHLNQKRVLEGVRYRNLTWPRDNTMEENKRRLIGMFPPDQNRDVIIGPKPGPRFLLQNRNTCDLCLSQRGTTACNYDAQDNSCQCCRSLHRPCTWSKGVGIISRMVFQEPLEELGIAVNVSRNEGSLITILEDPPFHPEVELEDHAQLLEV</sequence>
<dbReference type="Proteomes" id="UP000567885">
    <property type="component" value="Unassembled WGS sequence"/>
</dbReference>
<organism evidence="2 3">
    <name type="scientific">Fusarium heterosporum</name>
    <dbReference type="NCBI Taxonomy" id="42747"/>
    <lineage>
        <taxon>Eukaryota</taxon>
        <taxon>Fungi</taxon>
        <taxon>Dikarya</taxon>
        <taxon>Ascomycota</taxon>
        <taxon>Pezizomycotina</taxon>
        <taxon>Sordariomycetes</taxon>
        <taxon>Hypocreomycetidae</taxon>
        <taxon>Hypocreales</taxon>
        <taxon>Nectriaceae</taxon>
        <taxon>Fusarium</taxon>
        <taxon>Fusarium heterosporum species complex</taxon>
    </lineage>
</organism>
<accession>A0A8H5U1F0</accession>
<comment type="caution">
    <text evidence="2">The sequence shown here is derived from an EMBL/GenBank/DDBJ whole genome shotgun (WGS) entry which is preliminary data.</text>
</comment>
<gene>
    <name evidence="2" type="ORF">FHETE_156</name>
</gene>